<dbReference type="Proteomes" id="UP001162156">
    <property type="component" value="Unassembled WGS sequence"/>
</dbReference>
<accession>A0AAV8YPB0</accession>
<dbReference type="EMBL" id="JANEYF010001980">
    <property type="protein sequence ID" value="KAJ8953177.1"/>
    <property type="molecule type" value="Genomic_DNA"/>
</dbReference>
<feature type="domain" description="CCHC-type" evidence="3">
    <location>
        <begin position="256"/>
        <end position="269"/>
    </location>
</feature>
<reference evidence="4" key="1">
    <citation type="journal article" date="2023" name="Insect Mol. Biol.">
        <title>Genome sequencing provides insights into the evolution of gene families encoding plant cell wall-degrading enzymes in longhorned beetles.</title>
        <authorList>
            <person name="Shin N.R."/>
            <person name="Okamura Y."/>
            <person name="Kirsch R."/>
            <person name="Pauchet Y."/>
        </authorList>
    </citation>
    <scope>NUCLEOTIDE SEQUENCE</scope>
    <source>
        <strain evidence="4">RBIC_L_NR</strain>
    </source>
</reference>
<evidence type="ECO:0000259" key="3">
    <source>
        <dbReference type="PROSITE" id="PS50158"/>
    </source>
</evidence>
<feature type="compositionally biased region" description="Polar residues" evidence="2">
    <location>
        <begin position="181"/>
        <end position="198"/>
    </location>
</feature>
<organism evidence="4 5">
    <name type="scientific">Rhamnusium bicolor</name>
    <dbReference type="NCBI Taxonomy" id="1586634"/>
    <lineage>
        <taxon>Eukaryota</taxon>
        <taxon>Metazoa</taxon>
        <taxon>Ecdysozoa</taxon>
        <taxon>Arthropoda</taxon>
        <taxon>Hexapoda</taxon>
        <taxon>Insecta</taxon>
        <taxon>Pterygota</taxon>
        <taxon>Neoptera</taxon>
        <taxon>Endopterygota</taxon>
        <taxon>Coleoptera</taxon>
        <taxon>Polyphaga</taxon>
        <taxon>Cucujiformia</taxon>
        <taxon>Chrysomeloidea</taxon>
        <taxon>Cerambycidae</taxon>
        <taxon>Lepturinae</taxon>
        <taxon>Rhagiini</taxon>
        <taxon>Rhamnusium</taxon>
    </lineage>
</organism>
<dbReference type="PANTHER" id="PTHR33198">
    <property type="entry name" value="ANK_REP_REGION DOMAIN-CONTAINING PROTEIN-RELATED"/>
    <property type="match status" value="1"/>
</dbReference>
<sequence>MALSGPKFGPFNPETDDWTIYSEQLEQWFISTKIVEPTEKVANLLSVIGTQTYTLLRNLTFPELPASKSIAELLNLLSKQFCIPRNEWKEIRNFMEAAQEPQETVQDWSARVRKLAINCNFGTNLIYMIKVKCVTGMTKSKVFDRVIEEKQDEAMEKLTKLAVQKENWNERERAVNYVGNRNSNCARPRNSDTMATRTQQRHRVQPPPPSKCKHERQRVQDGGNYQLSFTPREDRNKCKCCGRFHQGTCRYRNYQCQKCGKKGHLAKVCAKNFIEENSVQVDDVDQHVDFVCENNDYYPNVKPIFNISSNSNVVEAAGVAPSRIIASEVTKPKRSRKPPTRLRDYIVEIES</sequence>
<keyword evidence="1" id="KW-0479">Metal-binding</keyword>
<proteinExistence type="predicted"/>
<dbReference type="AlphaFoldDB" id="A0AAV8YPB0"/>
<comment type="caution">
    <text evidence="4">The sequence shown here is derived from an EMBL/GenBank/DDBJ whole genome shotgun (WGS) entry which is preliminary data.</text>
</comment>
<dbReference type="GO" id="GO:0003676">
    <property type="term" value="F:nucleic acid binding"/>
    <property type="evidence" value="ECO:0007669"/>
    <property type="project" value="InterPro"/>
</dbReference>
<dbReference type="PANTHER" id="PTHR33198:SF19">
    <property type="entry name" value="CCHC-TYPE DOMAIN-CONTAINING PROTEIN"/>
    <property type="match status" value="1"/>
</dbReference>
<dbReference type="PROSITE" id="PS50158">
    <property type="entry name" value="ZF_CCHC"/>
    <property type="match status" value="1"/>
</dbReference>
<protein>
    <recommendedName>
        <fullName evidence="3">CCHC-type domain-containing protein</fullName>
    </recommendedName>
</protein>
<keyword evidence="5" id="KW-1185">Reference proteome</keyword>
<gene>
    <name evidence="4" type="ORF">NQ314_007395</name>
</gene>
<evidence type="ECO:0000313" key="4">
    <source>
        <dbReference type="EMBL" id="KAJ8953177.1"/>
    </source>
</evidence>
<evidence type="ECO:0000313" key="5">
    <source>
        <dbReference type="Proteomes" id="UP001162156"/>
    </source>
</evidence>
<name>A0AAV8YPB0_9CUCU</name>
<feature type="region of interest" description="Disordered" evidence="2">
    <location>
        <begin position="181"/>
        <end position="216"/>
    </location>
</feature>
<keyword evidence="1" id="KW-0863">Zinc-finger</keyword>
<keyword evidence="1" id="KW-0862">Zinc</keyword>
<dbReference type="GO" id="GO:0008270">
    <property type="term" value="F:zinc ion binding"/>
    <property type="evidence" value="ECO:0007669"/>
    <property type="project" value="UniProtKB-KW"/>
</dbReference>
<evidence type="ECO:0000256" key="1">
    <source>
        <dbReference type="PROSITE-ProRule" id="PRU00047"/>
    </source>
</evidence>
<dbReference type="InterPro" id="IPR001878">
    <property type="entry name" value="Znf_CCHC"/>
</dbReference>
<evidence type="ECO:0000256" key="2">
    <source>
        <dbReference type="SAM" id="MobiDB-lite"/>
    </source>
</evidence>